<name>A0A7J7IDA3_9RHOD</name>
<dbReference type="InterPro" id="IPR032710">
    <property type="entry name" value="NTF2-like_dom_sf"/>
</dbReference>
<dbReference type="OrthoDB" id="539593at2759"/>
<sequence length="183" mass="21145">MTRHVQRMIFQGSILPRGALFGGFLSRGAGRKRARVDRVPQQSDVPCACGSGRTYQHCCMPVHLGSRVPPEADELLRARYSAFAYRLPAFIMRTTSKTNPDYTDDWNRWEADILEFCDTYRFPGMEILDEKRASPDVCFIQFRANLIYEGMLGFFIERSRFAKERGRWMYASGKLVEAEMPPR</sequence>
<evidence type="ECO:0000313" key="3">
    <source>
        <dbReference type="Proteomes" id="UP000530660"/>
    </source>
</evidence>
<accession>A0A7J7IDA3</accession>
<dbReference type="Pfam" id="PF17775">
    <property type="entry name" value="YchJ_M-like"/>
    <property type="match status" value="1"/>
</dbReference>
<proteinExistence type="predicted"/>
<dbReference type="SUPFAM" id="SSF103642">
    <property type="entry name" value="Sec-C motif"/>
    <property type="match status" value="1"/>
</dbReference>
<dbReference type="PANTHER" id="PTHR33747:SF1">
    <property type="entry name" value="ADENYLATE CYCLASE-ASSOCIATED CAP C-TERMINAL DOMAIN-CONTAINING PROTEIN"/>
    <property type="match status" value="1"/>
</dbReference>
<dbReference type="InterPro" id="IPR004027">
    <property type="entry name" value="SEC_C_motif"/>
</dbReference>
<dbReference type="Pfam" id="PF02810">
    <property type="entry name" value="SEC-C"/>
    <property type="match status" value="1"/>
</dbReference>
<comment type="caution">
    <text evidence="2">The sequence shown here is derived from an EMBL/GenBank/DDBJ whole genome shotgun (WGS) entry which is preliminary data.</text>
</comment>
<dbReference type="EMBL" id="VWRR01000018">
    <property type="protein sequence ID" value="KAF6000659.1"/>
    <property type="molecule type" value="Genomic_DNA"/>
</dbReference>
<evidence type="ECO:0000259" key="1">
    <source>
        <dbReference type="Pfam" id="PF17775"/>
    </source>
</evidence>
<dbReference type="PANTHER" id="PTHR33747">
    <property type="entry name" value="UPF0225 PROTEIN SCO1677"/>
    <property type="match status" value="1"/>
</dbReference>
<dbReference type="SUPFAM" id="SSF54427">
    <property type="entry name" value="NTF2-like"/>
    <property type="match status" value="1"/>
</dbReference>
<organism evidence="2 3">
    <name type="scientific">Cyanidiococcus yangmingshanensis</name>
    <dbReference type="NCBI Taxonomy" id="2690220"/>
    <lineage>
        <taxon>Eukaryota</taxon>
        <taxon>Rhodophyta</taxon>
        <taxon>Bangiophyceae</taxon>
        <taxon>Cyanidiales</taxon>
        <taxon>Cyanidiaceae</taxon>
        <taxon>Cyanidiococcus</taxon>
    </lineage>
</organism>
<protein>
    <recommendedName>
        <fullName evidence="1">YchJ-like middle NTF2-like domain-containing protein</fullName>
    </recommendedName>
</protein>
<reference evidence="2 3" key="1">
    <citation type="journal article" date="2020" name="J. Phycol.">
        <title>Comparative genome analysis reveals Cyanidiococcus gen. nov., a new extremophilic red algal genus sister to Cyanidioschyzon (Cyanidioschyzonaceae, Rhodophyta).</title>
        <authorList>
            <person name="Liu S.-L."/>
            <person name="Chiang Y.-R."/>
            <person name="Yoon H.S."/>
            <person name="Fu H.-Y."/>
        </authorList>
    </citation>
    <scope>NUCLEOTIDE SEQUENCE [LARGE SCALE GENOMIC DNA]</scope>
    <source>
        <strain evidence="2 3">THAL066</strain>
    </source>
</reference>
<dbReference type="Proteomes" id="UP000530660">
    <property type="component" value="Unassembled WGS sequence"/>
</dbReference>
<gene>
    <name evidence="2" type="ORF">F1559_000769</name>
</gene>
<dbReference type="InterPro" id="IPR048469">
    <property type="entry name" value="YchJ-like_M"/>
</dbReference>
<feature type="domain" description="YchJ-like middle NTF2-like" evidence="1">
    <location>
        <begin position="72"/>
        <end position="173"/>
    </location>
</feature>
<evidence type="ECO:0000313" key="2">
    <source>
        <dbReference type="EMBL" id="KAF6000659.1"/>
    </source>
</evidence>
<dbReference type="AlphaFoldDB" id="A0A7J7IDA3"/>
<dbReference type="Gene3D" id="3.10.450.50">
    <property type="match status" value="1"/>
</dbReference>
<keyword evidence="3" id="KW-1185">Reference proteome</keyword>